<evidence type="ECO:0000259" key="7">
    <source>
        <dbReference type="PROSITE" id="PS50893"/>
    </source>
</evidence>
<dbReference type="Proteomes" id="UP001570511">
    <property type="component" value="Unassembled WGS sequence"/>
</dbReference>
<comment type="caution">
    <text evidence="8">The sequence shown here is derived from an EMBL/GenBank/DDBJ whole genome shotgun (WGS) entry which is preliminary data.</text>
</comment>
<comment type="similarity">
    <text evidence="1">Belongs to the ABC transporter superfamily.</text>
</comment>
<feature type="region of interest" description="Disordered" evidence="6">
    <location>
        <begin position="1"/>
        <end position="40"/>
    </location>
</feature>
<dbReference type="GO" id="GO:0005524">
    <property type="term" value="F:ATP binding"/>
    <property type="evidence" value="ECO:0007669"/>
    <property type="project" value="UniProtKB-KW"/>
</dbReference>
<dbReference type="InterPro" id="IPR027417">
    <property type="entry name" value="P-loop_NTPase"/>
</dbReference>
<name>A0ABD5MDP3_9EURY</name>
<keyword evidence="2" id="KW-0813">Transport</keyword>
<dbReference type="InterPro" id="IPR052156">
    <property type="entry name" value="BCAA_Transport_ATP-bd_LivF"/>
</dbReference>
<sequence>MSADATADDRDVDAAEDADSPGIADDPETADVSRDTVPEWEDESLLEVRGLDAGYGDLQILTDVDLDVADGEYVTIVGPNGAGKSTVMKSVFGLTNLMGGTVTFEGEDITGLRPEEIIHEGIGYVPQNDNIFASLTVRENLEMGAYILDEVPQDALDAVFDRFPILEERQSQKAGTMSGGQQQMLAMGRALMLDPSLLLLDEPSAGLAPDLVDDMFDRIDAINDDGTAVLMVEQNAKEALRRCDRGYVLANGKNRYMDDGDALLNDEQVRQDFLGG</sequence>
<evidence type="ECO:0000256" key="6">
    <source>
        <dbReference type="SAM" id="MobiDB-lite"/>
    </source>
</evidence>
<evidence type="ECO:0000256" key="2">
    <source>
        <dbReference type="ARBA" id="ARBA00022448"/>
    </source>
</evidence>
<dbReference type="RefSeq" id="WP_372390531.1">
    <property type="nucleotide sequence ID" value="NZ_JBGNYA010000001.1"/>
</dbReference>
<feature type="compositionally biased region" description="Acidic residues" evidence="6">
    <location>
        <begin position="14"/>
        <end position="29"/>
    </location>
</feature>
<evidence type="ECO:0000313" key="9">
    <source>
        <dbReference type="Proteomes" id="UP001570511"/>
    </source>
</evidence>
<evidence type="ECO:0000256" key="3">
    <source>
        <dbReference type="ARBA" id="ARBA00022741"/>
    </source>
</evidence>
<proteinExistence type="inferred from homology"/>
<dbReference type="InterPro" id="IPR003439">
    <property type="entry name" value="ABC_transporter-like_ATP-bd"/>
</dbReference>
<accession>A0ABD5MDP3</accession>
<dbReference type="GO" id="GO:0006865">
    <property type="term" value="P:amino acid transport"/>
    <property type="evidence" value="ECO:0007669"/>
    <property type="project" value="UniProtKB-KW"/>
</dbReference>
<evidence type="ECO:0000313" key="8">
    <source>
        <dbReference type="EMBL" id="MFA1611998.1"/>
    </source>
</evidence>
<keyword evidence="4 8" id="KW-0067">ATP-binding</keyword>
<dbReference type="SMART" id="SM00382">
    <property type="entry name" value="AAA"/>
    <property type="match status" value="1"/>
</dbReference>
<keyword evidence="5" id="KW-0029">Amino-acid transport</keyword>
<dbReference type="SUPFAM" id="SSF52540">
    <property type="entry name" value="P-loop containing nucleoside triphosphate hydrolases"/>
    <property type="match status" value="1"/>
</dbReference>
<reference evidence="8 9" key="1">
    <citation type="submission" date="2024-08" db="EMBL/GenBank/DDBJ databases">
        <title>Halobellus sp. MBLA0158 whole genome sequence.</title>
        <authorList>
            <person name="Hwang C.Y."/>
            <person name="Cho E.-S."/>
            <person name="Seo M.-J."/>
        </authorList>
    </citation>
    <scope>NUCLEOTIDE SEQUENCE [LARGE SCALE GENOMIC DNA]</scope>
    <source>
        <strain evidence="8 9">MBLA0158</strain>
    </source>
</reference>
<dbReference type="InterPro" id="IPR017871">
    <property type="entry name" value="ABC_transporter-like_CS"/>
</dbReference>
<evidence type="ECO:0000256" key="5">
    <source>
        <dbReference type="ARBA" id="ARBA00022970"/>
    </source>
</evidence>
<evidence type="ECO:0000256" key="4">
    <source>
        <dbReference type="ARBA" id="ARBA00022840"/>
    </source>
</evidence>
<dbReference type="PANTHER" id="PTHR43820">
    <property type="entry name" value="HIGH-AFFINITY BRANCHED-CHAIN AMINO ACID TRANSPORT ATP-BINDING PROTEIN LIVF"/>
    <property type="match status" value="1"/>
</dbReference>
<dbReference type="Gene3D" id="3.40.50.300">
    <property type="entry name" value="P-loop containing nucleotide triphosphate hydrolases"/>
    <property type="match status" value="1"/>
</dbReference>
<keyword evidence="9" id="KW-1185">Reference proteome</keyword>
<dbReference type="EMBL" id="JBGNYA010000001">
    <property type="protein sequence ID" value="MFA1611998.1"/>
    <property type="molecule type" value="Genomic_DNA"/>
</dbReference>
<dbReference type="Pfam" id="PF00005">
    <property type="entry name" value="ABC_tran"/>
    <property type="match status" value="1"/>
</dbReference>
<dbReference type="AlphaFoldDB" id="A0ABD5MDP3"/>
<evidence type="ECO:0000256" key="1">
    <source>
        <dbReference type="ARBA" id="ARBA00005417"/>
    </source>
</evidence>
<feature type="domain" description="ABC transporter" evidence="7">
    <location>
        <begin position="46"/>
        <end position="276"/>
    </location>
</feature>
<dbReference type="PANTHER" id="PTHR43820:SF4">
    <property type="entry name" value="HIGH-AFFINITY BRANCHED-CHAIN AMINO ACID TRANSPORT ATP-BINDING PROTEIN LIVF"/>
    <property type="match status" value="1"/>
</dbReference>
<dbReference type="CDD" id="cd03224">
    <property type="entry name" value="ABC_TM1139_LivF_branched"/>
    <property type="match status" value="1"/>
</dbReference>
<organism evidence="8 9">
    <name type="scientific">Halobellus rubicundus</name>
    <dbReference type="NCBI Taxonomy" id="2996466"/>
    <lineage>
        <taxon>Archaea</taxon>
        <taxon>Methanobacteriati</taxon>
        <taxon>Methanobacteriota</taxon>
        <taxon>Stenosarchaea group</taxon>
        <taxon>Halobacteria</taxon>
        <taxon>Halobacteriales</taxon>
        <taxon>Haloferacaceae</taxon>
        <taxon>Halobellus</taxon>
    </lineage>
</organism>
<dbReference type="PROSITE" id="PS00211">
    <property type="entry name" value="ABC_TRANSPORTER_1"/>
    <property type="match status" value="1"/>
</dbReference>
<keyword evidence="3" id="KW-0547">Nucleotide-binding</keyword>
<protein>
    <submittedName>
        <fullName evidence="8">ABC transporter ATP-binding protein</fullName>
    </submittedName>
</protein>
<gene>
    <name evidence="8" type="ORF">OS889_13400</name>
</gene>
<dbReference type="InterPro" id="IPR003593">
    <property type="entry name" value="AAA+_ATPase"/>
</dbReference>
<dbReference type="PROSITE" id="PS50893">
    <property type="entry name" value="ABC_TRANSPORTER_2"/>
    <property type="match status" value="1"/>
</dbReference>